<evidence type="ECO:0000256" key="1">
    <source>
        <dbReference type="SAM" id="SignalP"/>
    </source>
</evidence>
<gene>
    <name evidence="2" type="ORF">SADUNF_Sadunf10G0092000</name>
</gene>
<protein>
    <submittedName>
        <fullName evidence="2">Uncharacterized protein</fullName>
    </submittedName>
</protein>
<accession>A0A835JT07</accession>
<evidence type="ECO:0000313" key="3">
    <source>
        <dbReference type="Proteomes" id="UP000657918"/>
    </source>
</evidence>
<dbReference type="EMBL" id="JADGMS010000010">
    <property type="protein sequence ID" value="KAF9674094.1"/>
    <property type="molecule type" value="Genomic_DNA"/>
</dbReference>
<feature type="signal peptide" evidence="1">
    <location>
        <begin position="1"/>
        <end position="33"/>
    </location>
</feature>
<reference evidence="2 3" key="1">
    <citation type="submission" date="2020-10" db="EMBL/GenBank/DDBJ databases">
        <title>Plant Genome Project.</title>
        <authorList>
            <person name="Zhang R.-G."/>
        </authorList>
    </citation>
    <scope>NUCLEOTIDE SEQUENCE [LARGE SCALE GENOMIC DNA]</scope>
    <source>
        <strain evidence="2">FAFU-HL-1</strain>
        <tissue evidence="2">Leaf</tissue>
    </source>
</reference>
<comment type="caution">
    <text evidence="2">The sequence shown here is derived from an EMBL/GenBank/DDBJ whole genome shotgun (WGS) entry which is preliminary data.</text>
</comment>
<proteinExistence type="predicted"/>
<dbReference type="AlphaFoldDB" id="A0A835JT07"/>
<feature type="chain" id="PRO_5033034352" evidence="1">
    <location>
        <begin position="34"/>
        <end position="127"/>
    </location>
</feature>
<organism evidence="2 3">
    <name type="scientific">Salix dunnii</name>
    <dbReference type="NCBI Taxonomy" id="1413687"/>
    <lineage>
        <taxon>Eukaryota</taxon>
        <taxon>Viridiplantae</taxon>
        <taxon>Streptophyta</taxon>
        <taxon>Embryophyta</taxon>
        <taxon>Tracheophyta</taxon>
        <taxon>Spermatophyta</taxon>
        <taxon>Magnoliopsida</taxon>
        <taxon>eudicotyledons</taxon>
        <taxon>Gunneridae</taxon>
        <taxon>Pentapetalae</taxon>
        <taxon>rosids</taxon>
        <taxon>fabids</taxon>
        <taxon>Malpighiales</taxon>
        <taxon>Salicaceae</taxon>
        <taxon>Saliceae</taxon>
        <taxon>Salix</taxon>
    </lineage>
</organism>
<keyword evidence="1" id="KW-0732">Signal</keyword>
<keyword evidence="3" id="KW-1185">Reference proteome</keyword>
<sequence>MFMTSRADLLSKSTNVLIKVLLIVLFCCPEACNLEDSLEIRHQSIQGEAYLKRRYPITRHGRRGSAKQACHDLSWIRGQDEDSMHVESSNVAYCFAHTSIHSATPAAIYPLGKTSGAQVLPPLVTIW</sequence>
<name>A0A835JT07_9ROSI</name>
<dbReference type="Proteomes" id="UP000657918">
    <property type="component" value="Unassembled WGS sequence"/>
</dbReference>
<evidence type="ECO:0000313" key="2">
    <source>
        <dbReference type="EMBL" id="KAF9674094.1"/>
    </source>
</evidence>